<accession>A6I4M9</accession>
<gene>
    <name evidence="1" type="ORF">rCG_44765</name>
</gene>
<evidence type="ECO:0000313" key="1">
    <source>
        <dbReference type="EMBL" id="EDM09987.1"/>
    </source>
</evidence>
<dbReference type="Proteomes" id="UP000234681">
    <property type="component" value="Chromosome 2"/>
</dbReference>
<dbReference type="EMBL" id="CH473955">
    <property type="protein sequence ID" value="EDM09987.1"/>
    <property type="molecule type" value="Genomic_DNA"/>
</dbReference>
<organism evidence="1 2">
    <name type="scientific">Rattus norvegicus</name>
    <name type="common">Rat</name>
    <dbReference type="NCBI Taxonomy" id="10116"/>
    <lineage>
        <taxon>Eukaryota</taxon>
        <taxon>Metazoa</taxon>
        <taxon>Chordata</taxon>
        <taxon>Craniata</taxon>
        <taxon>Vertebrata</taxon>
        <taxon>Euteleostomi</taxon>
        <taxon>Mammalia</taxon>
        <taxon>Eutheria</taxon>
        <taxon>Euarchontoglires</taxon>
        <taxon>Glires</taxon>
        <taxon>Rodentia</taxon>
        <taxon>Myomorpha</taxon>
        <taxon>Muroidea</taxon>
        <taxon>Muridae</taxon>
        <taxon>Murinae</taxon>
        <taxon>Rattus</taxon>
    </lineage>
</organism>
<proteinExistence type="predicted"/>
<evidence type="ECO:0000313" key="2">
    <source>
        <dbReference type="Proteomes" id="UP000234681"/>
    </source>
</evidence>
<sequence length="56" mass="6470">MIRILPEVLTQSNEIQQQHWLRQSSDVSKFSKLTKDSNSAAQHSPVLYSQRLMSQV</sequence>
<dbReference type="AlphaFoldDB" id="A6I4M9"/>
<protein>
    <submittedName>
        <fullName evidence="1">RCG44765</fullName>
    </submittedName>
</protein>
<reference evidence="2" key="1">
    <citation type="submission" date="2005-09" db="EMBL/GenBank/DDBJ databases">
        <authorList>
            <person name="Mural R.J."/>
            <person name="Li P.W."/>
            <person name="Adams M.D."/>
            <person name="Amanatides P.G."/>
            <person name="Baden-Tillson H."/>
            <person name="Barnstead M."/>
            <person name="Chin S.H."/>
            <person name="Dew I."/>
            <person name="Evans C.A."/>
            <person name="Ferriera S."/>
            <person name="Flanigan M."/>
            <person name="Fosler C."/>
            <person name="Glodek A."/>
            <person name="Gu Z."/>
            <person name="Holt R.A."/>
            <person name="Jennings D."/>
            <person name="Kraft C.L."/>
            <person name="Lu F."/>
            <person name="Nguyen T."/>
            <person name="Nusskern D.R."/>
            <person name="Pfannkoch C.M."/>
            <person name="Sitter C."/>
            <person name="Sutton G.G."/>
            <person name="Venter J.C."/>
            <person name="Wang Z."/>
            <person name="Woodage T."/>
            <person name="Zheng X.H."/>
            <person name="Zhong F."/>
        </authorList>
    </citation>
    <scope>NUCLEOTIDE SEQUENCE [LARGE SCALE GENOMIC DNA]</scope>
    <source>
        <strain>BN</strain>
        <strain evidence="2">Sprague-Dawley</strain>
    </source>
</reference>
<name>A6I4M9_RAT</name>